<evidence type="ECO:0000313" key="7">
    <source>
        <dbReference type="EMBL" id="KAF3440677.1"/>
    </source>
</evidence>
<feature type="domain" description="C3H1-type" evidence="6">
    <location>
        <begin position="231"/>
        <end position="259"/>
    </location>
</feature>
<dbReference type="PROSITE" id="PS50103">
    <property type="entry name" value="ZF_C3H1"/>
    <property type="match status" value="3"/>
</dbReference>
<keyword evidence="2 4" id="KW-0863">Zinc-finger</keyword>
<feature type="domain" description="C3H1-type" evidence="6">
    <location>
        <begin position="172"/>
        <end position="199"/>
    </location>
</feature>
<dbReference type="Gene3D" id="2.30.30.1190">
    <property type="match status" value="1"/>
</dbReference>
<feature type="compositionally biased region" description="Basic and acidic residues" evidence="5">
    <location>
        <begin position="157"/>
        <end position="168"/>
    </location>
</feature>
<feature type="region of interest" description="Disordered" evidence="5">
    <location>
        <begin position="109"/>
        <end position="174"/>
    </location>
</feature>
<feature type="compositionally biased region" description="Polar residues" evidence="5">
    <location>
        <begin position="732"/>
        <end position="746"/>
    </location>
</feature>
<evidence type="ECO:0000259" key="6">
    <source>
        <dbReference type="PROSITE" id="PS50103"/>
    </source>
</evidence>
<keyword evidence="1 4" id="KW-0479">Metal-binding</keyword>
<feature type="zinc finger region" description="C3H1-type" evidence="4">
    <location>
        <begin position="231"/>
        <end position="259"/>
    </location>
</feature>
<feature type="compositionally biased region" description="Basic and acidic residues" evidence="5">
    <location>
        <begin position="270"/>
        <end position="297"/>
    </location>
</feature>
<dbReference type="Pfam" id="PF23030">
    <property type="entry name" value="SCAF11-like_C"/>
    <property type="match status" value="1"/>
</dbReference>
<feature type="region of interest" description="Disordered" evidence="5">
    <location>
        <begin position="320"/>
        <end position="340"/>
    </location>
</feature>
<dbReference type="AlphaFoldDB" id="A0A8K0EBP8"/>
<dbReference type="InterPro" id="IPR000571">
    <property type="entry name" value="Znf_CCCH"/>
</dbReference>
<dbReference type="InterPro" id="IPR036855">
    <property type="entry name" value="Znf_CCCH_sf"/>
</dbReference>
<name>A0A8K0EBP8_9ROSA</name>
<feature type="region of interest" description="Disordered" evidence="5">
    <location>
        <begin position="677"/>
        <end position="698"/>
    </location>
</feature>
<dbReference type="SMART" id="SM00356">
    <property type="entry name" value="ZnF_C3H1"/>
    <property type="match status" value="3"/>
</dbReference>
<evidence type="ECO:0000256" key="4">
    <source>
        <dbReference type="PROSITE-ProRule" id="PRU00723"/>
    </source>
</evidence>
<sequence>MSGSGRKRSSKWDLRDEPLFDDINVEDEGWSGKAGRPFRHRESGHGWHAPELDGSNGSKWSVLESNDLRSKHVSGFPSREPFPGSRGLHKNENTDKDCNRYVEEPMSWDRDGSYGTRMSPGLDDWRQQNNSQSPKSGRSRSLRSRSRSRSRSPLRSFRRESGFLDRSKSRPGVSGQLCKDFVTGRCRRGSHCQFLHQCNEDYEDIWDNRQRKGGNSRYSTPRDARDYSLRSGRSTYCTDFVKGRCRRGESCKFEHHGAPDGFSKGPVSEVSREKENDRRKRDTSIEQSVDHEPRRSSDIPCKFFAAGNCRNGKYCRFSHHSQTRASPNGKSKHDKWGPRHKLDDVGQVWDGPEWRDSAIVPDAAKLSEDKNGIIGAQEARSTWSVNDNGWGSSLNNDNETCGEPTVSNEADKISEKEALRWKADNTGTRMGLSESKHAEKWLGGMDMSPDWNYEIQSSNYVVKKDSSHMTRGSECLNLNDMSLTACVPSITQDPSAGRMHGTAAIVQPMIIDKSLIQQNHDDKNAVGNIGSLHAEPNISEKTTSAQSFDQNGQHSSSFPLSSLNVIGQSQTVIPTEAQQGILKNPQNNIVSPDGKCVIKPHFGDAKASLVTNLSASLAQLFGNGQQLPQLYATLSSNNAMGVPSFACDEGSVEPLSSATIQSDPAIRSQKYYDPICDNMESKKPEINNPPPGVLSNPILQKSCLSDGKADIKLKNLTLSPFPGVQDGADCYQTGSSVRPNQNSNHASCEVSMGKEEMGHDESNKVQEENNKAQENGPLEEVDKDGADDTKKSKDMKGTRAFKFALVEFVKELLKPTWKEGQISKDSYKTIVKKVVDKVTGTMQGANVPQTQEKIDHYLSLSKPKLTKLVQVNQL</sequence>
<keyword evidence="8" id="KW-1185">Reference proteome</keyword>
<evidence type="ECO:0000256" key="3">
    <source>
        <dbReference type="ARBA" id="ARBA00022833"/>
    </source>
</evidence>
<dbReference type="InterPro" id="IPR052650">
    <property type="entry name" value="Zinc_finger_CCCH"/>
</dbReference>
<dbReference type="PANTHER" id="PTHR36886:SF8">
    <property type="entry name" value="ZINC FINGER CCCH DOMAIN-CONTAINING PROTEIN 38"/>
    <property type="match status" value="1"/>
</dbReference>
<reference evidence="7" key="1">
    <citation type="submission" date="2020-03" db="EMBL/GenBank/DDBJ databases">
        <title>A high-quality chromosome-level genome assembly of a woody plant with both climbing and erect habits, Rhamnella rubrinervis.</title>
        <authorList>
            <person name="Lu Z."/>
            <person name="Yang Y."/>
            <person name="Zhu X."/>
            <person name="Sun Y."/>
        </authorList>
    </citation>
    <scope>NUCLEOTIDE SEQUENCE</scope>
    <source>
        <strain evidence="7">BYM</strain>
        <tissue evidence="7">Leaf</tissue>
    </source>
</reference>
<evidence type="ECO:0000256" key="1">
    <source>
        <dbReference type="ARBA" id="ARBA00022723"/>
    </source>
</evidence>
<feature type="compositionally biased region" description="Basic and acidic residues" evidence="5">
    <location>
        <begin position="40"/>
        <end position="51"/>
    </location>
</feature>
<feature type="zinc finger region" description="C3H1-type" evidence="4">
    <location>
        <begin position="295"/>
        <end position="322"/>
    </location>
</feature>
<feature type="compositionally biased region" description="Basic residues" evidence="5">
    <location>
        <begin position="137"/>
        <end position="152"/>
    </location>
</feature>
<accession>A0A8K0EBP8</accession>
<dbReference type="Pfam" id="PF18044">
    <property type="entry name" value="zf-CCCH_4"/>
    <property type="match status" value="1"/>
</dbReference>
<evidence type="ECO:0000256" key="2">
    <source>
        <dbReference type="ARBA" id="ARBA00022771"/>
    </source>
</evidence>
<dbReference type="SUPFAM" id="SSF90229">
    <property type="entry name" value="CCCH zinc finger"/>
    <property type="match status" value="2"/>
</dbReference>
<feature type="region of interest" description="Disordered" evidence="5">
    <location>
        <begin position="730"/>
        <end position="793"/>
    </location>
</feature>
<keyword evidence="3 4" id="KW-0862">Zinc</keyword>
<organism evidence="7 8">
    <name type="scientific">Rhamnella rubrinervis</name>
    <dbReference type="NCBI Taxonomy" id="2594499"/>
    <lineage>
        <taxon>Eukaryota</taxon>
        <taxon>Viridiplantae</taxon>
        <taxon>Streptophyta</taxon>
        <taxon>Embryophyta</taxon>
        <taxon>Tracheophyta</taxon>
        <taxon>Spermatophyta</taxon>
        <taxon>Magnoliopsida</taxon>
        <taxon>eudicotyledons</taxon>
        <taxon>Gunneridae</taxon>
        <taxon>Pentapetalae</taxon>
        <taxon>rosids</taxon>
        <taxon>fabids</taxon>
        <taxon>Rosales</taxon>
        <taxon>Rhamnaceae</taxon>
        <taxon>rhamnoid group</taxon>
        <taxon>Rhamneae</taxon>
        <taxon>Rhamnella</taxon>
    </lineage>
</organism>
<feature type="zinc finger region" description="C3H1-type" evidence="4">
    <location>
        <begin position="172"/>
        <end position="199"/>
    </location>
</feature>
<feature type="compositionally biased region" description="Basic and acidic residues" evidence="5">
    <location>
        <begin position="783"/>
        <end position="793"/>
    </location>
</feature>
<evidence type="ECO:0000313" key="8">
    <source>
        <dbReference type="Proteomes" id="UP000796880"/>
    </source>
</evidence>
<proteinExistence type="predicted"/>
<dbReference type="PANTHER" id="PTHR36886">
    <property type="entry name" value="PROTEIN FRIGIDA-ESSENTIAL 1"/>
    <property type="match status" value="1"/>
</dbReference>
<feature type="region of interest" description="Disordered" evidence="5">
    <location>
        <begin position="256"/>
        <end position="297"/>
    </location>
</feature>
<feature type="domain" description="C3H1-type" evidence="6">
    <location>
        <begin position="295"/>
        <end position="322"/>
    </location>
</feature>
<dbReference type="InterPro" id="IPR041367">
    <property type="entry name" value="Znf-CCCH_4"/>
</dbReference>
<dbReference type="Gene3D" id="3.30.1370.210">
    <property type="match status" value="1"/>
</dbReference>
<dbReference type="Pfam" id="PF14608">
    <property type="entry name" value="zf-CCCH_2"/>
    <property type="match status" value="2"/>
</dbReference>
<dbReference type="EMBL" id="VOIH02000008">
    <property type="protein sequence ID" value="KAF3440677.1"/>
    <property type="molecule type" value="Genomic_DNA"/>
</dbReference>
<feature type="region of interest" description="Disordered" evidence="5">
    <location>
        <begin position="25"/>
        <end position="97"/>
    </location>
</feature>
<evidence type="ECO:0000256" key="5">
    <source>
        <dbReference type="SAM" id="MobiDB-lite"/>
    </source>
</evidence>
<gene>
    <name evidence="7" type="ORF">FNV43_RR18961</name>
</gene>
<dbReference type="GO" id="GO:0008270">
    <property type="term" value="F:zinc ion binding"/>
    <property type="evidence" value="ECO:0007669"/>
    <property type="project" value="UniProtKB-KW"/>
</dbReference>
<protein>
    <recommendedName>
        <fullName evidence="6">C3H1-type domain-containing protein</fullName>
    </recommendedName>
</protein>
<dbReference type="Proteomes" id="UP000796880">
    <property type="component" value="Unassembled WGS sequence"/>
</dbReference>
<feature type="compositionally biased region" description="Basic and acidic residues" evidence="5">
    <location>
        <begin position="752"/>
        <end position="771"/>
    </location>
</feature>
<comment type="caution">
    <text evidence="7">The sequence shown here is derived from an EMBL/GenBank/DDBJ whole genome shotgun (WGS) entry which is preliminary data.</text>
</comment>
<dbReference type="OrthoDB" id="411372at2759"/>
<dbReference type="InterPro" id="IPR057031">
    <property type="entry name" value="SFR19-like_C"/>
</dbReference>